<sequence length="186" mass="20702">MLTLRYVPEFDDIVEFLAVSRTRRRMRRRAVRNAAVSAVLLGCVLWLNAAERVPGTLPATLICALATGTYLLRALALHSRRGPRRRAREAWRRSPMLRQEHEERLTPEGVTLRTGGMTQDHAWSRFAAFVETDRQFVLLDRAGEPSIGLPKRGLSDPSLVPVCRALLTDHLADARPRPGGAVASCG</sequence>
<keyword evidence="3" id="KW-1185">Reference proteome</keyword>
<feature type="transmembrane region" description="Helical" evidence="1">
    <location>
        <begin position="55"/>
        <end position="76"/>
    </location>
</feature>
<keyword evidence="1" id="KW-1133">Transmembrane helix</keyword>
<evidence type="ECO:0000313" key="3">
    <source>
        <dbReference type="Proteomes" id="UP001165074"/>
    </source>
</evidence>
<dbReference type="RefSeq" id="WP_285566674.1">
    <property type="nucleotide sequence ID" value="NZ_BSTK01000001.1"/>
</dbReference>
<reference evidence="2" key="1">
    <citation type="submission" date="2023-03" db="EMBL/GenBank/DDBJ databases">
        <title>Actinoallomurus iriomotensis NBRC 103684.</title>
        <authorList>
            <person name="Ichikawa N."/>
            <person name="Sato H."/>
            <person name="Tonouchi N."/>
        </authorList>
    </citation>
    <scope>NUCLEOTIDE SEQUENCE</scope>
    <source>
        <strain evidence="2">NBRC 103684</strain>
    </source>
</reference>
<accession>A0A9W6VX07</accession>
<comment type="caution">
    <text evidence="2">The sequence shown here is derived from an EMBL/GenBank/DDBJ whole genome shotgun (WGS) entry which is preliminary data.</text>
</comment>
<organism evidence="2 3">
    <name type="scientific">Actinoallomurus iriomotensis</name>
    <dbReference type="NCBI Taxonomy" id="478107"/>
    <lineage>
        <taxon>Bacteria</taxon>
        <taxon>Bacillati</taxon>
        <taxon>Actinomycetota</taxon>
        <taxon>Actinomycetes</taxon>
        <taxon>Streptosporangiales</taxon>
        <taxon>Thermomonosporaceae</taxon>
        <taxon>Actinoallomurus</taxon>
    </lineage>
</organism>
<keyword evidence="1" id="KW-0472">Membrane</keyword>
<dbReference type="Proteomes" id="UP001165074">
    <property type="component" value="Unassembled WGS sequence"/>
</dbReference>
<gene>
    <name evidence="2" type="ORF">Airi02_007100</name>
</gene>
<evidence type="ECO:0000313" key="2">
    <source>
        <dbReference type="EMBL" id="GLY82779.1"/>
    </source>
</evidence>
<dbReference type="EMBL" id="BSTK01000001">
    <property type="protein sequence ID" value="GLY82779.1"/>
    <property type="molecule type" value="Genomic_DNA"/>
</dbReference>
<protein>
    <recommendedName>
        <fullName evidence="4">YcxB-like protein domain-containing protein</fullName>
    </recommendedName>
</protein>
<evidence type="ECO:0008006" key="4">
    <source>
        <dbReference type="Google" id="ProtNLM"/>
    </source>
</evidence>
<dbReference type="AlphaFoldDB" id="A0A9W6VX07"/>
<name>A0A9W6VX07_9ACTN</name>
<feature type="transmembrane region" description="Helical" evidence="1">
    <location>
        <begin position="30"/>
        <end position="49"/>
    </location>
</feature>
<keyword evidence="1" id="KW-0812">Transmembrane</keyword>
<evidence type="ECO:0000256" key="1">
    <source>
        <dbReference type="SAM" id="Phobius"/>
    </source>
</evidence>
<proteinExistence type="predicted"/>